<proteinExistence type="predicted"/>
<dbReference type="Proteomes" id="UP000654482">
    <property type="component" value="Unassembled WGS sequence"/>
</dbReference>
<gene>
    <name evidence="5" type="ORF">IQ249_15615</name>
</gene>
<dbReference type="GO" id="GO:0003700">
    <property type="term" value="F:DNA-binding transcription factor activity"/>
    <property type="evidence" value="ECO:0007669"/>
    <property type="project" value="InterPro"/>
</dbReference>
<dbReference type="PANTHER" id="PTHR47893">
    <property type="entry name" value="REGULATORY PROTEIN PCHR"/>
    <property type="match status" value="1"/>
</dbReference>
<dbReference type="SMART" id="SM00342">
    <property type="entry name" value="HTH_ARAC"/>
    <property type="match status" value="1"/>
</dbReference>
<protein>
    <submittedName>
        <fullName evidence="5">Helix-turn-helix transcriptional regulator</fullName>
    </submittedName>
</protein>
<dbReference type="Gene3D" id="1.10.10.60">
    <property type="entry name" value="Homeodomain-like"/>
    <property type="match status" value="2"/>
</dbReference>
<dbReference type="RefSeq" id="WP_194030408.1">
    <property type="nucleotide sequence ID" value="NZ_JADEWZ010000023.1"/>
</dbReference>
<dbReference type="SUPFAM" id="SSF46689">
    <property type="entry name" value="Homeodomain-like"/>
    <property type="match status" value="1"/>
</dbReference>
<feature type="domain" description="HTH araC/xylS-type" evidence="4">
    <location>
        <begin position="260"/>
        <end position="358"/>
    </location>
</feature>
<evidence type="ECO:0000313" key="5">
    <source>
        <dbReference type="EMBL" id="MBE9117326.1"/>
    </source>
</evidence>
<dbReference type="Pfam" id="PF12833">
    <property type="entry name" value="HTH_18"/>
    <property type="match status" value="1"/>
</dbReference>
<evidence type="ECO:0000259" key="4">
    <source>
        <dbReference type="PROSITE" id="PS01124"/>
    </source>
</evidence>
<comment type="caution">
    <text evidence="5">The sequence shown here is derived from an EMBL/GenBank/DDBJ whole genome shotgun (WGS) entry which is preliminary data.</text>
</comment>
<evidence type="ECO:0000256" key="1">
    <source>
        <dbReference type="ARBA" id="ARBA00023015"/>
    </source>
</evidence>
<evidence type="ECO:0000256" key="2">
    <source>
        <dbReference type="ARBA" id="ARBA00023125"/>
    </source>
</evidence>
<dbReference type="InterPro" id="IPR018060">
    <property type="entry name" value="HTH_AraC"/>
</dbReference>
<organism evidence="5 6">
    <name type="scientific">Lusitaniella coriacea LEGE 07157</name>
    <dbReference type="NCBI Taxonomy" id="945747"/>
    <lineage>
        <taxon>Bacteria</taxon>
        <taxon>Bacillati</taxon>
        <taxon>Cyanobacteriota</taxon>
        <taxon>Cyanophyceae</taxon>
        <taxon>Spirulinales</taxon>
        <taxon>Lusitaniellaceae</taxon>
        <taxon>Lusitaniella</taxon>
    </lineage>
</organism>
<accession>A0A8J7E0Z7</accession>
<name>A0A8J7E0Z7_9CYAN</name>
<sequence length="387" mass="44741">MNTRLVLDRWNDWLEPGSPSDVRLFHSDSSDRIFVCPSSLGQGYVQEIQLCDDLSLFVLDYTLHQDVMMDVSDESRQLEFEFQLAGSDAGYSFSVPYFGLQELGVKRSRKQFFKIEIVFKRSLLVPYFLALIERLPPQTYYIAEKILQFMYWGHKRGRSSLTIPEMLKQILQSEISLDFLDTLEHIMPDSLYAETIAFKYANRHPITSAMEQIIGQILSCPYQNVNRRTYLKQKVLELVGLRLEAIVHPPLKPEDLNCVYQAASVLRNQCVNPPTVEALARQVCTNRLKLNQGFHLVYGTTPFGYLRDYRLMQARRLLITSELSIAQVAAQVGYTSRSRFATAFRKSIGINPKVFQMQAWECNYTRPFKKMRFGRKTSRARSAIPVI</sequence>
<keyword evidence="2" id="KW-0238">DNA-binding</keyword>
<dbReference type="PANTHER" id="PTHR47893:SF1">
    <property type="entry name" value="REGULATORY PROTEIN PCHR"/>
    <property type="match status" value="1"/>
</dbReference>
<dbReference type="AlphaFoldDB" id="A0A8J7E0Z7"/>
<dbReference type="InterPro" id="IPR020449">
    <property type="entry name" value="Tscrpt_reg_AraC-type_HTH"/>
</dbReference>
<keyword evidence="1" id="KW-0805">Transcription regulation</keyword>
<dbReference type="GO" id="GO:0043565">
    <property type="term" value="F:sequence-specific DNA binding"/>
    <property type="evidence" value="ECO:0007669"/>
    <property type="project" value="InterPro"/>
</dbReference>
<dbReference type="InterPro" id="IPR009057">
    <property type="entry name" value="Homeodomain-like_sf"/>
</dbReference>
<dbReference type="InterPro" id="IPR053142">
    <property type="entry name" value="PchR_regulatory_protein"/>
</dbReference>
<reference evidence="5" key="1">
    <citation type="submission" date="2020-10" db="EMBL/GenBank/DDBJ databases">
        <authorList>
            <person name="Castelo-Branco R."/>
            <person name="Eusebio N."/>
            <person name="Adriana R."/>
            <person name="Vieira A."/>
            <person name="Brugerolle De Fraissinette N."/>
            <person name="Rezende De Castro R."/>
            <person name="Schneider M.P."/>
            <person name="Vasconcelos V."/>
            <person name="Leao P.N."/>
        </authorList>
    </citation>
    <scope>NUCLEOTIDE SEQUENCE</scope>
    <source>
        <strain evidence="5">LEGE 07157</strain>
    </source>
</reference>
<dbReference type="EMBL" id="JADEWZ010000023">
    <property type="protein sequence ID" value="MBE9117326.1"/>
    <property type="molecule type" value="Genomic_DNA"/>
</dbReference>
<keyword evidence="3" id="KW-0804">Transcription</keyword>
<dbReference type="PROSITE" id="PS00041">
    <property type="entry name" value="HTH_ARAC_FAMILY_1"/>
    <property type="match status" value="1"/>
</dbReference>
<evidence type="ECO:0000256" key="3">
    <source>
        <dbReference type="ARBA" id="ARBA00023163"/>
    </source>
</evidence>
<evidence type="ECO:0000313" key="6">
    <source>
        <dbReference type="Proteomes" id="UP000654482"/>
    </source>
</evidence>
<dbReference type="PROSITE" id="PS01124">
    <property type="entry name" value="HTH_ARAC_FAMILY_2"/>
    <property type="match status" value="1"/>
</dbReference>
<keyword evidence="6" id="KW-1185">Reference proteome</keyword>
<dbReference type="PRINTS" id="PR00032">
    <property type="entry name" value="HTHARAC"/>
</dbReference>
<dbReference type="InterPro" id="IPR018062">
    <property type="entry name" value="HTH_AraC-typ_CS"/>
</dbReference>